<sequence length="135" mass="14938">MTANYKGSCLCKTIHFEIDGDFDNFYFCHCDRCRKDSGSAHAANLFSSTAKLKWISGQENIQTFILPSTQHIKSFCITCGSAMPNILNGGKLLMVPAGALDGVYALKPTAHINLSDKARWDEDLENVPKFEEFPG</sequence>
<dbReference type="Gene3D" id="3.90.1590.10">
    <property type="entry name" value="glutathione-dependent formaldehyde- activating enzyme (gfa)"/>
    <property type="match status" value="1"/>
</dbReference>
<dbReference type="AlphaFoldDB" id="A0A7T0FZR6"/>
<evidence type="ECO:0000256" key="3">
    <source>
        <dbReference type="ARBA" id="ARBA00022833"/>
    </source>
</evidence>
<proteinExistence type="inferred from homology"/>
<dbReference type="PANTHER" id="PTHR33337:SF40">
    <property type="entry name" value="CENP-V_GFA DOMAIN-CONTAINING PROTEIN-RELATED"/>
    <property type="match status" value="1"/>
</dbReference>
<dbReference type="GO" id="GO:0016846">
    <property type="term" value="F:carbon-sulfur lyase activity"/>
    <property type="evidence" value="ECO:0007669"/>
    <property type="project" value="InterPro"/>
</dbReference>
<feature type="domain" description="CENP-V/GFA" evidence="5">
    <location>
        <begin position="5"/>
        <end position="121"/>
    </location>
</feature>
<comment type="similarity">
    <text evidence="1">Belongs to the Gfa family.</text>
</comment>
<evidence type="ECO:0000259" key="5">
    <source>
        <dbReference type="PROSITE" id="PS51891"/>
    </source>
</evidence>
<accession>A0A7T0FZR6</accession>
<evidence type="ECO:0000256" key="1">
    <source>
        <dbReference type="ARBA" id="ARBA00005495"/>
    </source>
</evidence>
<dbReference type="Pfam" id="PF04828">
    <property type="entry name" value="GFA"/>
    <property type="match status" value="1"/>
</dbReference>
<name>A0A7T0FZR6_9BACT</name>
<evidence type="ECO:0000256" key="4">
    <source>
        <dbReference type="ARBA" id="ARBA00023239"/>
    </source>
</evidence>
<reference evidence="6 7" key="1">
    <citation type="submission" date="2020-02" db="EMBL/GenBank/DDBJ databases">
        <title>Genomic and physiological characterization of two novel Nitrospinaceae genera.</title>
        <authorList>
            <person name="Mueller A.J."/>
            <person name="Jung M.-Y."/>
            <person name="Strachan C.R."/>
            <person name="Herbold C.W."/>
            <person name="Kirkegaard R.H."/>
            <person name="Daims H."/>
        </authorList>
    </citation>
    <scope>NUCLEOTIDE SEQUENCE [LARGE SCALE GENOMIC DNA]</scope>
    <source>
        <strain evidence="6">EB</strain>
    </source>
</reference>
<keyword evidence="2" id="KW-0479">Metal-binding</keyword>
<dbReference type="EMBL" id="CP048685">
    <property type="protein sequence ID" value="QPJ61609.1"/>
    <property type="molecule type" value="Genomic_DNA"/>
</dbReference>
<dbReference type="InterPro" id="IPR011057">
    <property type="entry name" value="Mss4-like_sf"/>
</dbReference>
<keyword evidence="4" id="KW-0456">Lyase</keyword>
<protein>
    <submittedName>
        <fullName evidence="6">GFA family protein</fullName>
    </submittedName>
</protein>
<evidence type="ECO:0000256" key="2">
    <source>
        <dbReference type="ARBA" id="ARBA00022723"/>
    </source>
</evidence>
<organism evidence="6 7">
    <name type="scientific">Candidatus Nitronauta litoralis</name>
    <dbReference type="NCBI Taxonomy" id="2705533"/>
    <lineage>
        <taxon>Bacteria</taxon>
        <taxon>Pseudomonadati</taxon>
        <taxon>Nitrospinota/Tectimicrobiota group</taxon>
        <taxon>Nitrospinota</taxon>
        <taxon>Nitrospinia</taxon>
        <taxon>Nitrospinales</taxon>
        <taxon>Nitrospinaceae</taxon>
        <taxon>Candidatus Nitronauta</taxon>
    </lineage>
</organism>
<dbReference type="PROSITE" id="PS51891">
    <property type="entry name" value="CENP_V_GFA"/>
    <property type="match status" value="1"/>
</dbReference>
<dbReference type="SUPFAM" id="SSF51316">
    <property type="entry name" value="Mss4-like"/>
    <property type="match status" value="1"/>
</dbReference>
<dbReference type="KEGG" id="nli:G3M70_06805"/>
<dbReference type="InterPro" id="IPR006913">
    <property type="entry name" value="CENP-V/GFA"/>
</dbReference>
<evidence type="ECO:0000313" key="6">
    <source>
        <dbReference type="EMBL" id="QPJ61609.1"/>
    </source>
</evidence>
<evidence type="ECO:0000313" key="7">
    <source>
        <dbReference type="Proteomes" id="UP000594688"/>
    </source>
</evidence>
<dbReference type="GO" id="GO:0046872">
    <property type="term" value="F:metal ion binding"/>
    <property type="evidence" value="ECO:0007669"/>
    <property type="project" value="UniProtKB-KW"/>
</dbReference>
<gene>
    <name evidence="6" type="ORF">G3M70_06805</name>
</gene>
<keyword evidence="3" id="KW-0862">Zinc</keyword>
<dbReference type="Proteomes" id="UP000594688">
    <property type="component" value="Chromosome"/>
</dbReference>
<dbReference type="PANTHER" id="PTHR33337">
    <property type="entry name" value="GFA DOMAIN-CONTAINING PROTEIN"/>
    <property type="match status" value="1"/>
</dbReference>